<dbReference type="InterPro" id="IPR016166">
    <property type="entry name" value="FAD-bd_PCMH"/>
</dbReference>
<evidence type="ECO:0000256" key="3">
    <source>
        <dbReference type="ARBA" id="ARBA00011738"/>
    </source>
</evidence>
<dbReference type="GO" id="GO:0005739">
    <property type="term" value="C:mitochondrion"/>
    <property type="evidence" value="ECO:0007669"/>
    <property type="project" value="TreeGrafter"/>
</dbReference>
<evidence type="ECO:0000259" key="6">
    <source>
        <dbReference type="PROSITE" id="PS51387"/>
    </source>
</evidence>
<gene>
    <name evidence="7" type="primary">106095524</name>
</gene>
<keyword evidence="5" id="KW-0576">Peroxisome</keyword>
<dbReference type="InterPro" id="IPR016169">
    <property type="entry name" value="FAD-bd_PCMH_sub2"/>
</dbReference>
<reference evidence="7" key="1">
    <citation type="submission" date="2020-05" db="UniProtKB">
        <authorList>
            <consortium name="EnsemblMetazoa"/>
        </authorList>
    </citation>
    <scope>IDENTIFICATION</scope>
    <source>
        <strain evidence="7">USDA</strain>
    </source>
</reference>
<dbReference type="FunFam" id="3.30.43.10:FF:000011">
    <property type="entry name" value="D-lactate dehydrogenase (Cytochrome)"/>
    <property type="match status" value="1"/>
</dbReference>
<dbReference type="InterPro" id="IPR051264">
    <property type="entry name" value="FAD-oxidored/transferase_4"/>
</dbReference>
<dbReference type="SUPFAM" id="SSF56176">
    <property type="entry name" value="FAD-binding/transporter-associated domain-like"/>
    <property type="match status" value="1"/>
</dbReference>
<dbReference type="STRING" id="35570.A0A1I8NRK3"/>
<evidence type="ECO:0000313" key="7">
    <source>
        <dbReference type="EnsemblMetazoa" id="SCAU001411-PA"/>
    </source>
</evidence>
<dbReference type="InterPro" id="IPR016167">
    <property type="entry name" value="FAD-bd_PCMH_sub1"/>
</dbReference>
<organism evidence="7 8">
    <name type="scientific">Stomoxys calcitrans</name>
    <name type="common">Stable fly</name>
    <name type="synonym">Conops calcitrans</name>
    <dbReference type="NCBI Taxonomy" id="35570"/>
    <lineage>
        <taxon>Eukaryota</taxon>
        <taxon>Metazoa</taxon>
        <taxon>Ecdysozoa</taxon>
        <taxon>Arthropoda</taxon>
        <taxon>Hexapoda</taxon>
        <taxon>Insecta</taxon>
        <taxon>Pterygota</taxon>
        <taxon>Neoptera</taxon>
        <taxon>Endopterygota</taxon>
        <taxon>Diptera</taxon>
        <taxon>Brachycera</taxon>
        <taxon>Muscomorpha</taxon>
        <taxon>Muscoidea</taxon>
        <taxon>Muscidae</taxon>
        <taxon>Stomoxys</taxon>
    </lineage>
</organism>
<dbReference type="PANTHER" id="PTHR43716">
    <property type="entry name" value="D-2-HYDROXYGLUTARATE DEHYDROGENASE, MITOCHONDRIAL"/>
    <property type="match status" value="1"/>
</dbReference>
<dbReference type="GO" id="GO:0005777">
    <property type="term" value="C:peroxisome"/>
    <property type="evidence" value="ECO:0007669"/>
    <property type="project" value="UniProtKB-SubCell"/>
</dbReference>
<evidence type="ECO:0000256" key="2">
    <source>
        <dbReference type="ARBA" id="ARBA00004275"/>
    </source>
</evidence>
<keyword evidence="8" id="KW-1185">Reference proteome</keyword>
<dbReference type="GO" id="GO:0016491">
    <property type="term" value="F:oxidoreductase activity"/>
    <property type="evidence" value="ECO:0007669"/>
    <property type="project" value="UniProtKB-KW"/>
</dbReference>
<dbReference type="AlphaFoldDB" id="A0A1I8NRK3"/>
<comment type="subcellular location">
    <subcellularLocation>
        <location evidence="2">Peroxisome</location>
    </subcellularLocation>
</comment>
<dbReference type="Gene3D" id="3.30.43.10">
    <property type="entry name" value="Uridine Diphospho-n-acetylenolpyruvylglucosamine Reductase, domain 2"/>
    <property type="match status" value="1"/>
</dbReference>
<dbReference type="Gene3D" id="3.30.465.10">
    <property type="match status" value="1"/>
</dbReference>
<proteinExistence type="predicted"/>
<evidence type="ECO:0000313" key="8">
    <source>
        <dbReference type="Proteomes" id="UP000095300"/>
    </source>
</evidence>
<dbReference type="EnsemblMetazoa" id="SCAU001411-RA">
    <property type="protein sequence ID" value="SCAU001411-PA"/>
    <property type="gene ID" value="SCAU001411"/>
</dbReference>
<sequence length="212" mass="22622">MLRLRNVTKIGNSLIPTFRSFSSPGLPELTQVRHNVKRGDYAELTGNDVTFFESLIGATNLLQDGPDDLQGYNVDFWHSVRGSSKLVLKPGSTGEISEILKYCNHRRLAVCVQGGNTGLVGGSVPVCDEIILSMARLNKILSIDDITGIVACESGVILENLDAKTREAGYVVPLDLGAKSSCHIGGNVSTNAGGLRVIRYGNLHGSVLGVEA</sequence>
<dbReference type="InterPro" id="IPR006094">
    <property type="entry name" value="Oxid_FAD_bind_N"/>
</dbReference>
<name>A0A1I8NRK3_STOCA</name>
<dbReference type="Proteomes" id="UP000095300">
    <property type="component" value="Unassembled WGS sequence"/>
</dbReference>
<dbReference type="Pfam" id="PF01565">
    <property type="entry name" value="FAD_binding_4"/>
    <property type="match status" value="1"/>
</dbReference>
<dbReference type="PROSITE" id="PS51387">
    <property type="entry name" value="FAD_PCMH"/>
    <property type="match status" value="1"/>
</dbReference>
<protein>
    <recommendedName>
        <fullName evidence="6">FAD-binding PCMH-type domain-containing protein</fullName>
    </recommendedName>
</protein>
<feature type="domain" description="FAD-binding PCMH-type" evidence="6">
    <location>
        <begin position="80"/>
        <end position="212"/>
    </location>
</feature>
<keyword evidence="4" id="KW-0560">Oxidoreductase</keyword>
<comment type="cofactor">
    <cofactor evidence="1">
        <name>FAD</name>
        <dbReference type="ChEBI" id="CHEBI:57692"/>
    </cofactor>
</comment>
<dbReference type="VEuPathDB" id="VectorBase:SCAU001411"/>
<evidence type="ECO:0000256" key="4">
    <source>
        <dbReference type="ARBA" id="ARBA00023002"/>
    </source>
</evidence>
<dbReference type="InterPro" id="IPR036318">
    <property type="entry name" value="FAD-bd_PCMH-like_sf"/>
</dbReference>
<accession>A0A1I8NRK3</accession>
<comment type="subunit">
    <text evidence="3">Homodimer.</text>
</comment>
<evidence type="ECO:0000256" key="1">
    <source>
        <dbReference type="ARBA" id="ARBA00001974"/>
    </source>
</evidence>
<dbReference type="GO" id="GO:0071949">
    <property type="term" value="F:FAD binding"/>
    <property type="evidence" value="ECO:0007669"/>
    <property type="project" value="InterPro"/>
</dbReference>
<evidence type="ECO:0000256" key="5">
    <source>
        <dbReference type="ARBA" id="ARBA00023140"/>
    </source>
</evidence>
<dbReference type="PANTHER" id="PTHR43716:SF1">
    <property type="entry name" value="D-2-HYDROXYGLUTARATE DEHYDROGENASE, MITOCHONDRIAL"/>
    <property type="match status" value="1"/>
</dbReference>